<dbReference type="STRING" id="1440763.BJI69_14190"/>
<reference evidence="2" key="1">
    <citation type="submission" date="2016-09" db="EMBL/GenBank/DDBJ databases">
        <authorList>
            <person name="Lysoe E."/>
        </authorList>
    </citation>
    <scope>NUCLEOTIDE SEQUENCE [LARGE SCALE GENOMIC DNA]</scope>
    <source>
        <strain evidence="2">LJ96T</strain>
    </source>
</reference>
<dbReference type="OrthoDB" id="7067203at2"/>
<keyword evidence="2" id="KW-1185">Reference proteome</keyword>
<protein>
    <submittedName>
        <fullName evidence="1">Uncharacterized protein</fullName>
    </submittedName>
</protein>
<dbReference type="AlphaFoldDB" id="A0A0G9HH09"/>
<proteinExistence type="predicted"/>
<dbReference type="RefSeq" id="WP_046966065.1">
    <property type="nucleotide sequence ID" value="NZ_CP017480.1"/>
</dbReference>
<dbReference type="KEGG" id="lrz:BJI69_14190"/>
<organism evidence="1 2">
    <name type="scientific">Luteibacter rhizovicinus DSM 16549</name>
    <dbReference type="NCBI Taxonomy" id="1440763"/>
    <lineage>
        <taxon>Bacteria</taxon>
        <taxon>Pseudomonadati</taxon>
        <taxon>Pseudomonadota</taxon>
        <taxon>Gammaproteobacteria</taxon>
        <taxon>Lysobacterales</taxon>
        <taxon>Rhodanobacteraceae</taxon>
        <taxon>Luteibacter</taxon>
    </lineage>
</organism>
<gene>
    <name evidence="1" type="ORF">BJI69_14190</name>
</gene>
<dbReference type="PATRIC" id="fig|1440763.5.peg.3014"/>
<evidence type="ECO:0000313" key="1">
    <source>
        <dbReference type="EMBL" id="APG04927.1"/>
    </source>
</evidence>
<dbReference type="EMBL" id="CP017480">
    <property type="protein sequence ID" value="APG04927.1"/>
    <property type="molecule type" value="Genomic_DNA"/>
</dbReference>
<accession>A0A0G9HH09</accession>
<name>A0A0G9HH09_9GAMM</name>
<dbReference type="Proteomes" id="UP000182987">
    <property type="component" value="Chromosome"/>
</dbReference>
<sequence length="82" mass="8840">MIIKCIERFSRVFGAPVDWDGKDTTCGALPIKDVQTPEGPFMVSAWEPTPADLAAMQSGETVKLWIRGTLHPVVALTVGDVA</sequence>
<evidence type="ECO:0000313" key="2">
    <source>
        <dbReference type="Proteomes" id="UP000182987"/>
    </source>
</evidence>